<sequence length="355" mass="39447">MRDQVDRDIDGLSPYEFLSPWIIYGPLVIVWILLGLRYRDFAVATLANPHIPAGGLCGESKGDILDQVGRDARAWIAPWHVFTSGNGSDIRAREAMDRLGLTFPVVVKPDIGCKGAGVRRLDGPESLRETLGLYPDNVAVMIQHFIPHVGEAGIFYSRIPGEATGRILSMTFKTSPSVVGDGLSTLRELVLAHPRTGRVPHVYLPRLAAQLDHVPEAGRRIPLVFTGNHSKGSAFRDASHLVTPELTRRIDAILRSMPDFHHGRVDLRFASVAALREGHGFQIIEINGIGSEPIHMWAPGTALADIYRIQFRFYGRAFRIGDLMRRRGHRSSGAFHMLRLWRRQSALIASYPPGH</sequence>
<dbReference type="SUPFAM" id="SSF56059">
    <property type="entry name" value="Glutathione synthetase ATP-binding domain-like"/>
    <property type="match status" value="1"/>
</dbReference>
<feature type="transmembrane region" description="Helical" evidence="1">
    <location>
        <begin position="17"/>
        <end position="36"/>
    </location>
</feature>
<evidence type="ECO:0000313" key="3">
    <source>
        <dbReference type="Proteomes" id="UP000578030"/>
    </source>
</evidence>
<keyword evidence="3" id="KW-1185">Reference proteome</keyword>
<dbReference type="EMBL" id="JABEQM010000002">
    <property type="protein sequence ID" value="MBB2200609.1"/>
    <property type="molecule type" value="Genomic_DNA"/>
</dbReference>
<dbReference type="Proteomes" id="UP000578030">
    <property type="component" value="Unassembled WGS sequence"/>
</dbReference>
<dbReference type="GO" id="GO:0016874">
    <property type="term" value="F:ligase activity"/>
    <property type="evidence" value="ECO:0007669"/>
    <property type="project" value="UniProtKB-KW"/>
</dbReference>
<name>A0A7W4K566_9PROT</name>
<protein>
    <submittedName>
        <fullName evidence="2">D-alanine--D-alanine ligase</fullName>
    </submittedName>
</protein>
<reference evidence="2 3" key="1">
    <citation type="submission" date="2020-04" db="EMBL/GenBank/DDBJ databases">
        <title>Description of novel Gluconacetobacter.</title>
        <authorList>
            <person name="Sombolestani A."/>
        </authorList>
    </citation>
    <scope>NUCLEOTIDE SEQUENCE [LARGE SCALE GENOMIC DNA]</scope>
    <source>
        <strain evidence="2 3">LMG 27802</strain>
    </source>
</reference>
<keyword evidence="1" id="KW-0812">Transmembrane</keyword>
<keyword evidence="1" id="KW-1133">Transmembrane helix</keyword>
<gene>
    <name evidence="2" type="ORF">HLH28_03270</name>
</gene>
<evidence type="ECO:0000313" key="2">
    <source>
        <dbReference type="EMBL" id="MBB2200609.1"/>
    </source>
</evidence>
<keyword evidence="1" id="KW-0472">Membrane</keyword>
<dbReference type="AlphaFoldDB" id="A0A7W4K566"/>
<comment type="caution">
    <text evidence="2">The sequence shown here is derived from an EMBL/GenBank/DDBJ whole genome shotgun (WGS) entry which is preliminary data.</text>
</comment>
<accession>A0A7W4K566</accession>
<keyword evidence="2" id="KW-0436">Ligase</keyword>
<evidence type="ECO:0000256" key="1">
    <source>
        <dbReference type="SAM" id="Phobius"/>
    </source>
</evidence>
<proteinExistence type="predicted"/>
<organism evidence="2 3">
    <name type="scientific">Gluconacetobacter tumulisoli</name>
    <dbReference type="NCBI Taxonomy" id="1286189"/>
    <lineage>
        <taxon>Bacteria</taxon>
        <taxon>Pseudomonadati</taxon>
        <taxon>Pseudomonadota</taxon>
        <taxon>Alphaproteobacteria</taxon>
        <taxon>Acetobacterales</taxon>
        <taxon>Acetobacteraceae</taxon>
        <taxon>Gluconacetobacter</taxon>
    </lineage>
</organism>